<evidence type="ECO:0000313" key="4">
    <source>
        <dbReference type="EMBL" id="ERL64190.1"/>
    </source>
</evidence>
<evidence type="ECO:0008006" key="6">
    <source>
        <dbReference type="Google" id="ProtNLM"/>
    </source>
</evidence>
<dbReference type="InterPro" id="IPR042002">
    <property type="entry name" value="Sortase_C"/>
</dbReference>
<dbReference type="CDD" id="cd05827">
    <property type="entry name" value="Sortase_C"/>
    <property type="match status" value="1"/>
</dbReference>
<dbReference type="AlphaFoldDB" id="U4TLB8"/>
<dbReference type="eggNOG" id="COG3764">
    <property type="taxonomic scope" value="Bacteria"/>
</dbReference>
<keyword evidence="3" id="KW-0812">Transmembrane</keyword>
<dbReference type="NCBIfam" id="TIGR01076">
    <property type="entry name" value="sortase_fam"/>
    <property type="match status" value="1"/>
</dbReference>
<feature type="active site" description="Proton donor/acceptor" evidence="2">
    <location>
        <position position="79"/>
    </location>
</feature>
<evidence type="ECO:0000256" key="2">
    <source>
        <dbReference type="PIRSR" id="PIRSR605754-1"/>
    </source>
</evidence>
<protein>
    <recommendedName>
        <fullName evidence="6">Sortase</fullName>
    </recommendedName>
</protein>
<keyword evidence="3" id="KW-0472">Membrane</keyword>
<dbReference type="Pfam" id="PF04203">
    <property type="entry name" value="Sortase"/>
    <property type="match status" value="1"/>
</dbReference>
<dbReference type="InterPro" id="IPR005754">
    <property type="entry name" value="Sortase"/>
</dbReference>
<proteinExistence type="predicted"/>
<evidence type="ECO:0000313" key="5">
    <source>
        <dbReference type="Proteomes" id="UP000030647"/>
    </source>
</evidence>
<dbReference type="Proteomes" id="UP000030647">
    <property type="component" value="Unassembled WGS sequence"/>
</dbReference>
<reference evidence="5" key="1">
    <citation type="journal article" date="2013" name="Genome Announc.">
        <title>Whole-Genome Sequencing of Lactobacillus shenzhenensis Strain LY-73T.</title>
        <authorList>
            <person name="Lin Z."/>
            <person name="Liu Z."/>
            <person name="Yang R."/>
            <person name="Zou Y."/>
            <person name="Wan D."/>
            <person name="Chen J."/>
            <person name="Guo M."/>
            <person name="Zhao J."/>
            <person name="Fang C."/>
            <person name="Yang R."/>
            <person name="Liu F."/>
        </authorList>
    </citation>
    <scope>NUCLEOTIDE SEQUENCE [LARGE SCALE GENOMIC DNA]</scope>
    <source>
        <strain evidence="5">LY-73</strain>
    </source>
</reference>
<keyword evidence="5" id="KW-1185">Reference proteome</keyword>
<name>U4TLB8_9LACO</name>
<dbReference type="InterPro" id="IPR023365">
    <property type="entry name" value="Sortase_dom-sf"/>
</dbReference>
<dbReference type="STRING" id="1231336.L248_1468"/>
<dbReference type="SUPFAM" id="SSF63817">
    <property type="entry name" value="Sortase"/>
    <property type="match status" value="1"/>
</dbReference>
<dbReference type="EMBL" id="KI271602">
    <property type="protein sequence ID" value="ERL64190.1"/>
    <property type="molecule type" value="Genomic_DNA"/>
</dbReference>
<dbReference type="Gene3D" id="2.40.260.10">
    <property type="entry name" value="Sortase"/>
    <property type="match status" value="1"/>
</dbReference>
<dbReference type="HOGENOM" id="CLU_045680_7_1_9"/>
<sequence length="209" mass="23301">MIMIGLLTMATMLVFIPLLHQAVGSTVSVAATPQTNRIIIPRLHLSLTLFGQKTEKTLAQGATLWRDSTLAQRPVVTAHSGITNHTGFDHLDSLKKGDRFIIQYEGKKQTYAVFKKEVVAPAAVDKVKPVANRQWATLVTCTPYMVNSHRLLVTGRRITDQQQALTTTLKPIQAHQARRLWQLSIAGMGAFLILMMAVALLTWRHRRKG</sequence>
<dbReference type="GO" id="GO:0016787">
    <property type="term" value="F:hydrolase activity"/>
    <property type="evidence" value="ECO:0007669"/>
    <property type="project" value="UniProtKB-KW"/>
</dbReference>
<evidence type="ECO:0000256" key="3">
    <source>
        <dbReference type="SAM" id="Phobius"/>
    </source>
</evidence>
<gene>
    <name evidence="4" type="ORF">L248_1468</name>
</gene>
<feature type="active site" description="Acyl-thioester intermediate" evidence="2">
    <location>
        <position position="141"/>
    </location>
</feature>
<accession>U4TLB8</accession>
<evidence type="ECO:0000256" key="1">
    <source>
        <dbReference type="ARBA" id="ARBA00022801"/>
    </source>
</evidence>
<organism evidence="4 5">
    <name type="scientific">Schleiferilactobacillus shenzhenensis LY-73</name>
    <dbReference type="NCBI Taxonomy" id="1231336"/>
    <lineage>
        <taxon>Bacteria</taxon>
        <taxon>Bacillati</taxon>
        <taxon>Bacillota</taxon>
        <taxon>Bacilli</taxon>
        <taxon>Lactobacillales</taxon>
        <taxon>Lactobacillaceae</taxon>
        <taxon>Schleiferilactobacillus</taxon>
    </lineage>
</organism>
<keyword evidence="1" id="KW-0378">Hydrolase</keyword>
<keyword evidence="3" id="KW-1133">Transmembrane helix</keyword>
<feature type="transmembrane region" description="Helical" evidence="3">
    <location>
        <begin position="180"/>
        <end position="203"/>
    </location>
</feature>